<dbReference type="InParanoid" id="A2DJL7"/>
<dbReference type="InterPro" id="IPR038765">
    <property type="entry name" value="Papain-like_cys_pep_sf"/>
</dbReference>
<dbReference type="GO" id="GO:0004843">
    <property type="term" value="F:cysteine-type deubiquitinase activity"/>
    <property type="evidence" value="ECO:0000318"/>
    <property type="project" value="GO_Central"/>
</dbReference>
<feature type="coiled-coil region" evidence="1">
    <location>
        <begin position="4"/>
        <end position="55"/>
    </location>
</feature>
<evidence type="ECO:0000256" key="2">
    <source>
        <dbReference type="SAM" id="MobiDB-lite"/>
    </source>
</evidence>
<dbReference type="KEGG" id="tva:5464943"/>
<evidence type="ECO:0000259" key="3">
    <source>
        <dbReference type="PROSITE" id="PS50802"/>
    </source>
</evidence>
<dbReference type="InterPro" id="IPR050704">
    <property type="entry name" value="Peptidase_C85-like"/>
</dbReference>
<keyword evidence="5" id="KW-1185">Reference proteome</keyword>
<feature type="domain" description="OTU" evidence="3">
    <location>
        <begin position="132"/>
        <end position="265"/>
    </location>
</feature>
<dbReference type="CDD" id="cd22748">
    <property type="entry name" value="OTU_OTUD6-like"/>
    <property type="match status" value="1"/>
</dbReference>
<evidence type="ECO:0000256" key="1">
    <source>
        <dbReference type="SAM" id="Coils"/>
    </source>
</evidence>
<dbReference type="STRING" id="5722.A2DJL7"/>
<gene>
    <name evidence="4" type="ORF">TVAG_101350</name>
</gene>
<dbReference type="SMR" id="A2DJL7"/>
<dbReference type="EMBL" id="DS113208">
    <property type="protein sequence ID" value="EAY19417.1"/>
    <property type="molecule type" value="Genomic_DNA"/>
</dbReference>
<dbReference type="RefSeq" id="XP_001580403.1">
    <property type="nucleotide sequence ID" value="XM_001580353.1"/>
</dbReference>
<dbReference type="VEuPathDB" id="TrichDB:TVAGG3_1035790"/>
<dbReference type="PROSITE" id="PS50802">
    <property type="entry name" value="OTU"/>
    <property type="match status" value="1"/>
</dbReference>
<dbReference type="OrthoDB" id="415023at2759"/>
<feature type="compositionally biased region" description="Basic residues" evidence="2">
    <location>
        <begin position="82"/>
        <end position="92"/>
    </location>
</feature>
<organism evidence="4 5">
    <name type="scientific">Trichomonas vaginalis (strain ATCC PRA-98 / G3)</name>
    <dbReference type="NCBI Taxonomy" id="412133"/>
    <lineage>
        <taxon>Eukaryota</taxon>
        <taxon>Metamonada</taxon>
        <taxon>Parabasalia</taxon>
        <taxon>Trichomonadida</taxon>
        <taxon>Trichomonadidae</taxon>
        <taxon>Trichomonas</taxon>
    </lineage>
</organism>
<reference evidence="4" key="1">
    <citation type="submission" date="2006-10" db="EMBL/GenBank/DDBJ databases">
        <authorList>
            <person name="Amadeo P."/>
            <person name="Zhao Q."/>
            <person name="Wortman J."/>
            <person name="Fraser-Liggett C."/>
            <person name="Carlton J."/>
        </authorList>
    </citation>
    <scope>NUCLEOTIDE SEQUENCE</scope>
    <source>
        <strain evidence="4">G3</strain>
    </source>
</reference>
<dbReference type="Gene3D" id="3.90.70.80">
    <property type="match status" value="1"/>
</dbReference>
<keyword evidence="4" id="KW-0378">Hydrolase</keyword>
<evidence type="ECO:0000313" key="4">
    <source>
        <dbReference type="EMBL" id="EAY19417.1"/>
    </source>
</evidence>
<dbReference type="AlphaFoldDB" id="A2DJL7"/>
<protein>
    <submittedName>
        <fullName evidence="4">OTU-like cysteine protease family protein</fullName>
    </submittedName>
</protein>
<dbReference type="PANTHER" id="PTHR12419:SF10">
    <property type="entry name" value="DEUBIQUITINASE OTUD6B"/>
    <property type="match status" value="1"/>
</dbReference>
<keyword evidence="1" id="KW-0175">Coiled coil</keyword>
<dbReference type="OMA" id="YELGAHY"/>
<dbReference type="InterPro" id="IPR003323">
    <property type="entry name" value="OTU_dom"/>
</dbReference>
<evidence type="ECO:0000313" key="5">
    <source>
        <dbReference type="Proteomes" id="UP000001542"/>
    </source>
</evidence>
<accession>A2DJL7</accession>
<dbReference type="GO" id="GO:0006508">
    <property type="term" value="P:proteolysis"/>
    <property type="evidence" value="ECO:0007669"/>
    <property type="project" value="UniProtKB-KW"/>
</dbReference>
<name>A2DJL7_TRIV3</name>
<dbReference type="SUPFAM" id="SSF54001">
    <property type="entry name" value="Cysteine proteinases"/>
    <property type="match status" value="1"/>
</dbReference>
<dbReference type="PANTHER" id="PTHR12419">
    <property type="entry name" value="OTU DOMAIN CONTAINING PROTEIN"/>
    <property type="match status" value="1"/>
</dbReference>
<dbReference type="Proteomes" id="UP000001542">
    <property type="component" value="Unassembled WGS sequence"/>
</dbReference>
<keyword evidence="4" id="KW-0645">Protease</keyword>
<feature type="region of interest" description="Disordered" evidence="2">
    <location>
        <begin position="63"/>
        <end position="92"/>
    </location>
</feature>
<proteinExistence type="predicted"/>
<sequence>MDISAQHKQESEELEKKIQEMLAGAKSKNERKRINKEAEQMRKELFEKYQSLEVDSSIASIAEMSKANAPAEQVEEPAEPQKKKRTNAKAQREKKLKAKYQLEAAALKAASEITPGQIETEKLTKQIEPLGLVIRQVTGDGHCLFRAVVAAMTALGRSGYNADSYLDLRKSAANEIMSHPDQYLPFSNYGTVEELEKHCKLIETTAEWGDNLEVSALANALHVSIIVHSVGVPPQKYGEFAASINLTFHSTFTSHGGHYNAAIPKIE</sequence>
<dbReference type="Pfam" id="PF02338">
    <property type="entry name" value="OTU"/>
    <property type="match status" value="1"/>
</dbReference>
<reference evidence="4" key="2">
    <citation type="journal article" date="2007" name="Science">
        <title>Draft genome sequence of the sexually transmitted pathogen Trichomonas vaginalis.</title>
        <authorList>
            <person name="Carlton J.M."/>
            <person name="Hirt R.P."/>
            <person name="Silva J.C."/>
            <person name="Delcher A.L."/>
            <person name="Schatz M."/>
            <person name="Zhao Q."/>
            <person name="Wortman J.R."/>
            <person name="Bidwell S.L."/>
            <person name="Alsmark U.C.M."/>
            <person name="Besteiro S."/>
            <person name="Sicheritz-Ponten T."/>
            <person name="Noel C.J."/>
            <person name="Dacks J.B."/>
            <person name="Foster P.G."/>
            <person name="Simillion C."/>
            <person name="Van de Peer Y."/>
            <person name="Miranda-Saavedra D."/>
            <person name="Barton G.J."/>
            <person name="Westrop G.D."/>
            <person name="Mueller S."/>
            <person name="Dessi D."/>
            <person name="Fiori P.L."/>
            <person name="Ren Q."/>
            <person name="Paulsen I."/>
            <person name="Zhang H."/>
            <person name="Bastida-Corcuera F.D."/>
            <person name="Simoes-Barbosa A."/>
            <person name="Brown M.T."/>
            <person name="Hayes R.D."/>
            <person name="Mukherjee M."/>
            <person name="Okumura C.Y."/>
            <person name="Schneider R."/>
            <person name="Smith A.J."/>
            <person name="Vanacova S."/>
            <person name="Villalvazo M."/>
            <person name="Haas B.J."/>
            <person name="Pertea M."/>
            <person name="Feldblyum T.V."/>
            <person name="Utterback T.R."/>
            <person name="Shu C.L."/>
            <person name="Osoegawa K."/>
            <person name="de Jong P.J."/>
            <person name="Hrdy I."/>
            <person name="Horvathova L."/>
            <person name="Zubacova Z."/>
            <person name="Dolezal P."/>
            <person name="Malik S.B."/>
            <person name="Logsdon J.M. Jr."/>
            <person name="Henze K."/>
            <person name="Gupta A."/>
            <person name="Wang C.C."/>
            <person name="Dunne R.L."/>
            <person name="Upcroft J.A."/>
            <person name="Upcroft P."/>
            <person name="White O."/>
            <person name="Salzberg S.L."/>
            <person name="Tang P."/>
            <person name="Chiu C.-H."/>
            <person name="Lee Y.-S."/>
            <person name="Embley T.M."/>
            <person name="Coombs G.H."/>
            <person name="Mottram J.C."/>
            <person name="Tachezy J."/>
            <person name="Fraser-Liggett C.M."/>
            <person name="Johnson P.J."/>
        </authorList>
    </citation>
    <scope>NUCLEOTIDE SEQUENCE [LARGE SCALE GENOMIC DNA]</scope>
    <source>
        <strain evidence="4">G3</strain>
    </source>
</reference>
<dbReference type="FunCoup" id="A2DJL7">
    <property type="interactions" value="327"/>
</dbReference>
<dbReference type="eggNOG" id="KOG2606">
    <property type="taxonomic scope" value="Eukaryota"/>
</dbReference>
<dbReference type="VEuPathDB" id="TrichDB:TVAG_101350"/>